<protein>
    <recommendedName>
        <fullName evidence="4">Lipoprotein</fullName>
    </recommendedName>
</protein>
<dbReference type="EMBL" id="SACS01000006">
    <property type="protein sequence ID" value="RVU40131.1"/>
    <property type="molecule type" value="Genomic_DNA"/>
</dbReference>
<keyword evidence="3" id="KW-1185">Reference proteome</keyword>
<gene>
    <name evidence="2" type="ORF">EOE67_07735</name>
</gene>
<reference evidence="2 3" key="1">
    <citation type="submission" date="2019-01" db="EMBL/GenBank/DDBJ databases">
        <authorList>
            <person name="Chen W.-M."/>
        </authorList>
    </citation>
    <scope>NUCLEOTIDE SEQUENCE [LARGE SCALE GENOMIC DNA]</scope>
    <source>
        <strain evidence="2 3">KYPC3</strain>
    </source>
</reference>
<dbReference type="Proteomes" id="UP000283077">
    <property type="component" value="Unassembled WGS sequence"/>
</dbReference>
<proteinExistence type="predicted"/>
<keyword evidence="1" id="KW-0732">Signal</keyword>
<evidence type="ECO:0008006" key="4">
    <source>
        <dbReference type="Google" id="ProtNLM"/>
    </source>
</evidence>
<feature type="signal peptide" evidence="1">
    <location>
        <begin position="1"/>
        <end position="26"/>
    </location>
</feature>
<dbReference type="RefSeq" id="WP_127698460.1">
    <property type="nucleotide sequence ID" value="NZ_SACS01000006.1"/>
</dbReference>
<accession>A0A437R080</accession>
<name>A0A437R080_9GAMM</name>
<organism evidence="2 3">
    <name type="scientific">Rheinheimera riviphila</name>
    <dbReference type="NCBI Taxonomy" id="1834037"/>
    <lineage>
        <taxon>Bacteria</taxon>
        <taxon>Pseudomonadati</taxon>
        <taxon>Pseudomonadota</taxon>
        <taxon>Gammaproteobacteria</taxon>
        <taxon>Chromatiales</taxon>
        <taxon>Chromatiaceae</taxon>
        <taxon>Rheinheimera</taxon>
    </lineage>
</organism>
<evidence type="ECO:0000256" key="1">
    <source>
        <dbReference type="SAM" id="SignalP"/>
    </source>
</evidence>
<sequence length="197" mass="21258">MKKIILGSLILASIAVIGGCAMDARATIEVDISREPAPPEAGAHSDNVIKSHAKIKLEACYPKCSKSDFNNTFSNFNVDLEQSDTYSVPLDGKIHMQLNSGSGQVVAQKAFDIITVGNQSRLVNPAAVADWAYPNFQNGATIFAEIYWQTSGFTGSEYINMRVRDQQAVLAANGIYVEIDCGPEIPSGSPEQACELR</sequence>
<evidence type="ECO:0000313" key="2">
    <source>
        <dbReference type="EMBL" id="RVU40131.1"/>
    </source>
</evidence>
<dbReference type="AlphaFoldDB" id="A0A437R080"/>
<feature type="chain" id="PRO_5019578225" description="Lipoprotein" evidence="1">
    <location>
        <begin position="27"/>
        <end position="197"/>
    </location>
</feature>
<dbReference type="PROSITE" id="PS51257">
    <property type="entry name" value="PROKAR_LIPOPROTEIN"/>
    <property type="match status" value="1"/>
</dbReference>
<evidence type="ECO:0000313" key="3">
    <source>
        <dbReference type="Proteomes" id="UP000283077"/>
    </source>
</evidence>
<comment type="caution">
    <text evidence="2">The sequence shown here is derived from an EMBL/GenBank/DDBJ whole genome shotgun (WGS) entry which is preliminary data.</text>
</comment>